<dbReference type="AlphaFoldDB" id="A0A7X9P3Q6"/>
<accession>A0A7X9P3Q6</accession>
<reference evidence="1 2" key="1">
    <citation type="submission" date="2020-04" db="EMBL/GenBank/DDBJ databases">
        <title>Flammeovirga sp. SR4, a novel species isolated from seawater.</title>
        <authorList>
            <person name="Wang X."/>
        </authorList>
    </citation>
    <scope>NUCLEOTIDE SEQUENCE [LARGE SCALE GENOMIC DNA]</scope>
    <source>
        <strain evidence="1 2">ATCC 23126</strain>
    </source>
</reference>
<protein>
    <submittedName>
        <fullName evidence="1">Uncharacterized protein</fullName>
    </submittedName>
</protein>
<evidence type="ECO:0000313" key="2">
    <source>
        <dbReference type="Proteomes" id="UP000576082"/>
    </source>
</evidence>
<sequence>MNIYHKITLEGELKYSDINFSVFLKVTSKHNLLRYDVETNGERLTEIERLKLLKMGINQFAETRVYETFLEFREQCIEATLEDYYTVLSKELSFDLIKDKLLEFEILETEVELRNAS</sequence>
<gene>
    <name evidence="1" type="ORF">HHU12_11430</name>
</gene>
<proteinExistence type="predicted"/>
<comment type="caution">
    <text evidence="1">The sequence shown here is derived from an EMBL/GenBank/DDBJ whole genome shotgun (WGS) entry which is preliminary data.</text>
</comment>
<dbReference type="Proteomes" id="UP000576082">
    <property type="component" value="Unassembled WGS sequence"/>
</dbReference>
<evidence type="ECO:0000313" key="1">
    <source>
        <dbReference type="EMBL" id="NME68572.1"/>
    </source>
</evidence>
<keyword evidence="2" id="KW-1185">Reference proteome</keyword>
<name>A0A7X9P3Q6_9BACT</name>
<dbReference type="EMBL" id="JABANE010000025">
    <property type="protein sequence ID" value="NME68572.1"/>
    <property type="molecule type" value="Genomic_DNA"/>
</dbReference>
<organism evidence="1 2">
    <name type="scientific">Flammeovirga aprica JL-4</name>
    <dbReference type="NCBI Taxonomy" id="694437"/>
    <lineage>
        <taxon>Bacteria</taxon>
        <taxon>Pseudomonadati</taxon>
        <taxon>Bacteroidota</taxon>
        <taxon>Cytophagia</taxon>
        <taxon>Cytophagales</taxon>
        <taxon>Flammeovirgaceae</taxon>
        <taxon>Flammeovirga</taxon>
    </lineage>
</organism>
<dbReference type="RefSeq" id="WP_169656872.1">
    <property type="nucleotide sequence ID" value="NZ_JABANE010000025.1"/>
</dbReference>